<keyword evidence="3" id="KW-1185">Reference proteome</keyword>
<dbReference type="Gene3D" id="3.10.10.10">
    <property type="entry name" value="HIV Type 1 Reverse Transcriptase, subunit A, domain 1"/>
    <property type="match status" value="1"/>
</dbReference>
<proteinExistence type="predicted"/>
<dbReference type="AlphaFoldDB" id="A0A2G8KEZ1"/>
<evidence type="ECO:0000259" key="1">
    <source>
        <dbReference type="PROSITE" id="PS50878"/>
    </source>
</evidence>
<dbReference type="CDD" id="cd01647">
    <property type="entry name" value="RT_LTR"/>
    <property type="match status" value="1"/>
</dbReference>
<dbReference type="OrthoDB" id="6054798at2759"/>
<name>A0A2G8KEZ1_STIJA</name>
<protein>
    <submittedName>
        <fullName evidence="2">Putative polyprotein of retroviral origin</fullName>
    </submittedName>
</protein>
<dbReference type="SUPFAM" id="SSF56672">
    <property type="entry name" value="DNA/RNA polymerases"/>
    <property type="match status" value="1"/>
</dbReference>
<dbReference type="EMBL" id="MRZV01000636">
    <property type="protein sequence ID" value="PIK46561.1"/>
    <property type="molecule type" value="Genomic_DNA"/>
</dbReference>
<dbReference type="InterPro" id="IPR043128">
    <property type="entry name" value="Rev_trsase/Diguanyl_cyclase"/>
</dbReference>
<reference evidence="2 3" key="1">
    <citation type="journal article" date="2017" name="PLoS Biol.">
        <title>The sea cucumber genome provides insights into morphological evolution and visceral regeneration.</title>
        <authorList>
            <person name="Zhang X."/>
            <person name="Sun L."/>
            <person name="Yuan J."/>
            <person name="Sun Y."/>
            <person name="Gao Y."/>
            <person name="Zhang L."/>
            <person name="Li S."/>
            <person name="Dai H."/>
            <person name="Hamel J.F."/>
            <person name="Liu C."/>
            <person name="Yu Y."/>
            <person name="Liu S."/>
            <person name="Lin W."/>
            <person name="Guo K."/>
            <person name="Jin S."/>
            <person name="Xu P."/>
            <person name="Storey K.B."/>
            <person name="Huan P."/>
            <person name="Zhang T."/>
            <person name="Zhou Y."/>
            <person name="Zhang J."/>
            <person name="Lin C."/>
            <person name="Li X."/>
            <person name="Xing L."/>
            <person name="Huo D."/>
            <person name="Sun M."/>
            <person name="Wang L."/>
            <person name="Mercier A."/>
            <person name="Li F."/>
            <person name="Yang H."/>
            <person name="Xiang J."/>
        </authorList>
    </citation>
    <scope>NUCLEOTIDE SEQUENCE [LARGE SCALE GENOMIC DNA]</scope>
    <source>
        <strain evidence="2">Shaxun</strain>
        <tissue evidence="2">Muscle</tissue>
    </source>
</reference>
<comment type="caution">
    <text evidence="2">The sequence shown here is derived from an EMBL/GenBank/DDBJ whole genome shotgun (WGS) entry which is preliminary data.</text>
</comment>
<accession>A0A2G8KEZ1</accession>
<evidence type="ECO:0000313" key="3">
    <source>
        <dbReference type="Proteomes" id="UP000230750"/>
    </source>
</evidence>
<dbReference type="Pfam" id="PF00078">
    <property type="entry name" value="RVT_1"/>
    <property type="match status" value="1"/>
</dbReference>
<dbReference type="InterPro" id="IPR053134">
    <property type="entry name" value="RNA-dir_DNA_polymerase"/>
</dbReference>
<dbReference type="PANTHER" id="PTHR24559:SF454">
    <property type="entry name" value="RIBONUCLEASE H"/>
    <property type="match status" value="1"/>
</dbReference>
<dbReference type="InterPro" id="IPR000477">
    <property type="entry name" value="RT_dom"/>
</dbReference>
<feature type="domain" description="Reverse transcriptase" evidence="1">
    <location>
        <begin position="1"/>
        <end position="117"/>
    </location>
</feature>
<dbReference type="PANTHER" id="PTHR24559">
    <property type="entry name" value="TRANSPOSON TY3-I GAG-POL POLYPROTEIN"/>
    <property type="match status" value="1"/>
</dbReference>
<organism evidence="2 3">
    <name type="scientific">Stichopus japonicus</name>
    <name type="common">Sea cucumber</name>
    <dbReference type="NCBI Taxonomy" id="307972"/>
    <lineage>
        <taxon>Eukaryota</taxon>
        <taxon>Metazoa</taxon>
        <taxon>Echinodermata</taxon>
        <taxon>Eleutherozoa</taxon>
        <taxon>Echinozoa</taxon>
        <taxon>Holothuroidea</taxon>
        <taxon>Aspidochirotacea</taxon>
        <taxon>Aspidochirotida</taxon>
        <taxon>Stichopodidae</taxon>
        <taxon>Apostichopus</taxon>
    </lineage>
</organism>
<dbReference type="Gene3D" id="3.30.70.270">
    <property type="match status" value="1"/>
</dbReference>
<sequence>MAKVSKGKYFTKIDLSKGYWQIPVAVEERKKLAFVTHQGMYQFKVMPFGVVNASAVFTRMMRRLLDGLQNTVNYIDDILMFSTDWDSHVELMATCLSVLGAPDLQRDQQSVLLVIHR</sequence>
<dbReference type="Proteomes" id="UP000230750">
    <property type="component" value="Unassembled WGS sequence"/>
</dbReference>
<evidence type="ECO:0000313" key="2">
    <source>
        <dbReference type="EMBL" id="PIK46561.1"/>
    </source>
</evidence>
<dbReference type="STRING" id="307972.A0A2G8KEZ1"/>
<dbReference type="PROSITE" id="PS50878">
    <property type="entry name" value="RT_POL"/>
    <property type="match status" value="1"/>
</dbReference>
<dbReference type="InterPro" id="IPR043502">
    <property type="entry name" value="DNA/RNA_pol_sf"/>
</dbReference>
<gene>
    <name evidence="2" type="ORF">BSL78_16570</name>
</gene>